<organism evidence="1 2">
    <name type="scientific">Macrolepiota fuliginosa MF-IS2</name>
    <dbReference type="NCBI Taxonomy" id="1400762"/>
    <lineage>
        <taxon>Eukaryota</taxon>
        <taxon>Fungi</taxon>
        <taxon>Dikarya</taxon>
        <taxon>Basidiomycota</taxon>
        <taxon>Agaricomycotina</taxon>
        <taxon>Agaricomycetes</taxon>
        <taxon>Agaricomycetidae</taxon>
        <taxon>Agaricales</taxon>
        <taxon>Agaricineae</taxon>
        <taxon>Agaricaceae</taxon>
        <taxon>Macrolepiota</taxon>
    </lineage>
</organism>
<gene>
    <name evidence="1" type="ORF">P691DRAFT_811934</name>
</gene>
<evidence type="ECO:0000313" key="2">
    <source>
        <dbReference type="Proteomes" id="UP000807342"/>
    </source>
</evidence>
<dbReference type="AlphaFoldDB" id="A0A9P6C370"/>
<comment type="caution">
    <text evidence="1">The sequence shown here is derived from an EMBL/GenBank/DDBJ whole genome shotgun (WGS) entry which is preliminary data.</text>
</comment>
<dbReference type="EMBL" id="MU151121">
    <property type="protein sequence ID" value="KAF9449767.1"/>
    <property type="molecule type" value="Genomic_DNA"/>
</dbReference>
<protein>
    <submittedName>
        <fullName evidence="1">Uncharacterized protein</fullName>
    </submittedName>
</protein>
<reference evidence="1" key="1">
    <citation type="submission" date="2020-11" db="EMBL/GenBank/DDBJ databases">
        <authorList>
            <consortium name="DOE Joint Genome Institute"/>
            <person name="Ahrendt S."/>
            <person name="Riley R."/>
            <person name="Andreopoulos W."/>
            <person name="Labutti K."/>
            <person name="Pangilinan J."/>
            <person name="Ruiz-Duenas F.J."/>
            <person name="Barrasa J.M."/>
            <person name="Sanchez-Garcia M."/>
            <person name="Camarero S."/>
            <person name="Miyauchi S."/>
            <person name="Serrano A."/>
            <person name="Linde D."/>
            <person name="Babiker R."/>
            <person name="Drula E."/>
            <person name="Ayuso-Fernandez I."/>
            <person name="Pacheco R."/>
            <person name="Padilla G."/>
            <person name="Ferreira P."/>
            <person name="Barriuso J."/>
            <person name="Kellner H."/>
            <person name="Castanera R."/>
            <person name="Alfaro M."/>
            <person name="Ramirez L."/>
            <person name="Pisabarro A.G."/>
            <person name="Kuo A."/>
            <person name="Tritt A."/>
            <person name="Lipzen A."/>
            <person name="He G."/>
            <person name="Yan M."/>
            <person name="Ng V."/>
            <person name="Cullen D."/>
            <person name="Martin F."/>
            <person name="Rosso M.-N."/>
            <person name="Henrissat B."/>
            <person name="Hibbett D."/>
            <person name="Martinez A.T."/>
            <person name="Grigoriev I.V."/>
        </authorList>
    </citation>
    <scope>NUCLEOTIDE SEQUENCE</scope>
    <source>
        <strain evidence="1">MF-IS2</strain>
    </source>
</reference>
<keyword evidence="2" id="KW-1185">Reference proteome</keyword>
<dbReference type="Proteomes" id="UP000807342">
    <property type="component" value="Unassembled WGS sequence"/>
</dbReference>
<name>A0A9P6C370_9AGAR</name>
<sequence>MDDFHAFTETMKSPLKLRVEIECPFGERSWMSGLAIRAVERRRAAFKEKPSWSRVKELKIEDISIYGLMTRMGLDYDTLPILSHLVTWTEGFPLLEELEVCCGCESYLKRSFIRAIVEANPGLRSFVMSWESDTGEMYSKQVVRDGRIGIDFDED</sequence>
<evidence type="ECO:0000313" key="1">
    <source>
        <dbReference type="EMBL" id="KAF9449767.1"/>
    </source>
</evidence>
<accession>A0A9P6C370</accession>
<proteinExistence type="predicted"/>